<dbReference type="EC" id="1.1.1.298" evidence="3"/>
<organism evidence="3 4">
    <name type="scientific">Isoptericola haloaureus</name>
    <dbReference type="NCBI Taxonomy" id="1542902"/>
    <lineage>
        <taxon>Bacteria</taxon>
        <taxon>Bacillati</taxon>
        <taxon>Actinomycetota</taxon>
        <taxon>Actinomycetes</taxon>
        <taxon>Micrococcales</taxon>
        <taxon>Promicromonosporaceae</taxon>
        <taxon>Isoptericola</taxon>
    </lineage>
</organism>
<dbReference type="Gene3D" id="3.40.109.10">
    <property type="entry name" value="NADH Oxidase"/>
    <property type="match status" value="1"/>
</dbReference>
<evidence type="ECO:0000313" key="3">
    <source>
        <dbReference type="EMBL" id="MEG3615873.1"/>
    </source>
</evidence>
<dbReference type="PANTHER" id="PTHR43543">
    <property type="entry name" value="MALONIC SEMIALDEHYDE REDUCTASE RUTE-RELATED"/>
    <property type="match status" value="1"/>
</dbReference>
<accession>A0ABU7Z8V0</accession>
<feature type="domain" description="Nitroreductase" evidence="2">
    <location>
        <begin position="26"/>
        <end position="182"/>
    </location>
</feature>
<reference evidence="3" key="1">
    <citation type="journal article" date="2024" name="Antonie Van Leeuwenhoek">
        <title>Isoptericola haloaureus sp. nov., a dimorphic actinobacterium isolated from mangrove sediments of southeast India, implicating biosaline agricultural significance through nitrogen fixation and salt tolerance genes.</title>
        <authorList>
            <person name="Prathaban M."/>
            <person name="Prathiviraj R."/>
            <person name="Ravichandran M."/>
            <person name="Natarajan S.D."/>
            <person name="Sobanaa M."/>
            <person name="Hari Krishna Kumar S."/>
            <person name="Chandrasekar V."/>
            <person name="Selvin J."/>
        </authorList>
    </citation>
    <scope>NUCLEOTIDE SEQUENCE</scope>
    <source>
        <strain evidence="3">MP1014</strain>
    </source>
</reference>
<dbReference type="GO" id="GO:0035527">
    <property type="term" value="F:3-hydroxypropionate dehydrogenase (NADP+) activity"/>
    <property type="evidence" value="ECO:0007669"/>
    <property type="project" value="UniProtKB-EC"/>
</dbReference>
<evidence type="ECO:0000313" key="4">
    <source>
        <dbReference type="Proteomes" id="UP001310387"/>
    </source>
</evidence>
<dbReference type="InterPro" id="IPR050461">
    <property type="entry name" value="Nitroreductase_HadB/RutE"/>
</dbReference>
<evidence type="ECO:0000259" key="2">
    <source>
        <dbReference type="Pfam" id="PF00881"/>
    </source>
</evidence>
<dbReference type="InterPro" id="IPR000415">
    <property type="entry name" value="Nitroreductase-like"/>
</dbReference>
<feature type="region of interest" description="Disordered" evidence="1">
    <location>
        <begin position="184"/>
        <end position="206"/>
    </location>
</feature>
<comment type="caution">
    <text evidence="3">The sequence shown here is derived from an EMBL/GenBank/DDBJ whole genome shotgun (WGS) entry which is preliminary data.</text>
</comment>
<gene>
    <name evidence="3" type="ORF">V5O49_12120</name>
</gene>
<dbReference type="PANTHER" id="PTHR43543:SF1">
    <property type="entry name" value="MALONIC SEMIALDEHYDE REDUCTASE RUTE-RELATED"/>
    <property type="match status" value="1"/>
</dbReference>
<sequence length="206" mass="22299">MTDTVLETAPLAIDEAAADRLFRHARSTSLWTDAEVPDARLEAAWDLAKLGPTAMNTLPLRMLVVRSPEAKQRLIEHMGGGNKAKVDAAPVSLVLAADPAFHEHLDELFPVYPGVREQLAPATAVREEMARKNALLQAGYLVVALRAAGLAAGPMDGMDTDGIDREFFAESGWRSLMVVNVGEADGEGAPHPRNKRLDLEQVSRTL</sequence>
<proteinExistence type="predicted"/>
<reference evidence="3" key="2">
    <citation type="submission" date="2024-02" db="EMBL/GenBank/DDBJ databases">
        <authorList>
            <person name="Prathaban M."/>
            <person name="Mythili R."/>
            <person name="Sharmila Devi N."/>
            <person name="Sobanaa M."/>
            <person name="Prathiviraj R."/>
            <person name="Selvin J."/>
        </authorList>
    </citation>
    <scope>NUCLEOTIDE SEQUENCE</scope>
    <source>
        <strain evidence="3">MP1014</strain>
    </source>
</reference>
<keyword evidence="3" id="KW-0560">Oxidoreductase</keyword>
<dbReference type="EMBL" id="JBAGLP010000118">
    <property type="protein sequence ID" value="MEG3615873.1"/>
    <property type="molecule type" value="Genomic_DNA"/>
</dbReference>
<dbReference type="Proteomes" id="UP001310387">
    <property type="component" value="Unassembled WGS sequence"/>
</dbReference>
<dbReference type="SUPFAM" id="SSF55469">
    <property type="entry name" value="FMN-dependent nitroreductase-like"/>
    <property type="match status" value="1"/>
</dbReference>
<evidence type="ECO:0000256" key="1">
    <source>
        <dbReference type="SAM" id="MobiDB-lite"/>
    </source>
</evidence>
<dbReference type="RefSeq" id="WP_332902463.1">
    <property type="nucleotide sequence ID" value="NZ_JBAGLP010000118.1"/>
</dbReference>
<feature type="compositionally biased region" description="Basic and acidic residues" evidence="1">
    <location>
        <begin position="195"/>
        <end position="206"/>
    </location>
</feature>
<name>A0ABU7Z8V0_9MICO</name>
<keyword evidence="4" id="KW-1185">Reference proteome</keyword>
<dbReference type="NCBIfam" id="NF003768">
    <property type="entry name" value="PRK05365.1"/>
    <property type="match status" value="1"/>
</dbReference>
<protein>
    <submittedName>
        <fullName evidence="3">Malonic semialdehyde reductase</fullName>
        <ecNumber evidence="3">1.1.1.298</ecNumber>
    </submittedName>
</protein>
<dbReference type="Pfam" id="PF00881">
    <property type="entry name" value="Nitroreductase"/>
    <property type="match status" value="1"/>
</dbReference>
<dbReference type="InterPro" id="IPR029479">
    <property type="entry name" value="Nitroreductase"/>
</dbReference>